<evidence type="ECO:0008006" key="4">
    <source>
        <dbReference type="Google" id="ProtNLM"/>
    </source>
</evidence>
<protein>
    <recommendedName>
        <fullName evidence="4">DUF805 domain-containing protein</fullName>
    </recommendedName>
</protein>
<gene>
    <name evidence="2" type="ORF">AVENLUH13518_01102</name>
</gene>
<evidence type="ECO:0000313" key="2">
    <source>
        <dbReference type="EMBL" id="KXZ71526.1"/>
    </source>
</evidence>
<dbReference type="PATRIC" id="fig|52133.19.peg.1124"/>
<evidence type="ECO:0000313" key="3">
    <source>
        <dbReference type="Proteomes" id="UP000075544"/>
    </source>
</evidence>
<proteinExistence type="predicted"/>
<organism evidence="2 3">
    <name type="scientific">Acinetobacter venetianus</name>
    <dbReference type="NCBI Taxonomy" id="52133"/>
    <lineage>
        <taxon>Bacteria</taxon>
        <taxon>Pseudomonadati</taxon>
        <taxon>Pseudomonadota</taxon>
        <taxon>Gammaproteobacteria</taxon>
        <taxon>Moraxellales</taxon>
        <taxon>Moraxellaceae</taxon>
        <taxon>Acinetobacter</taxon>
    </lineage>
</organism>
<dbReference type="PANTHER" id="PTHR34980:SF3">
    <property type="entry name" value="BLR8105 PROTEIN"/>
    <property type="match status" value="1"/>
</dbReference>
<dbReference type="Proteomes" id="UP000075544">
    <property type="component" value="Unassembled WGS sequence"/>
</dbReference>
<name>A0A150HX74_9GAMM</name>
<dbReference type="EMBL" id="JRHX01000034">
    <property type="protein sequence ID" value="KXZ71526.1"/>
    <property type="molecule type" value="Genomic_DNA"/>
</dbReference>
<dbReference type="Pfam" id="PF05656">
    <property type="entry name" value="DUF805"/>
    <property type="match status" value="1"/>
</dbReference>
<keyword evidence="1" id="KW-0812">Transmembrane</keyword>
<comment type="caution">
    <text evidence="2">The sequence shown here is derived from an EMBL/GenBank/DDBJ whole genome shotgun (WGS) entry which is preliminary data.</text>
</comment>
<dbReference type="PANTHER" id="PTHR34980">
    <property type="entry name" value="INNER MEMBRANE PROTEIN-RELATED-RELATED"/>
    <property type="match status" value="1"/>
</dbReference>
<feature type="transmembrane region" description="Helical" evidence="1">
    <location>
        <begin position="29"/>
        <end position="52"/>
    </location>
</feature>
<reference evidence="2 3" key="1">
    <citation type="journal article" date="2016" name="Sci. Rep.">
        <title>Genomic and phenotypic characterization of the species Acinetobacter venetianus.</title>
        <authorList>
            <person name="Fondi M."/>
            <person name="Maida I."/>
            <person name="Perrin E."/>
            <person name="Orlandini V."/>
            <person name="La Torre L."/>
            <person name="Bosi E."/>
            <person name="Negroni A."/>
            <person name="Zanaroli G."/>
            <person name="Fava F."/>
            <person name="Decorosi F."/>
            <person name="Giovannetti L."/>
            <person name="Viti C."/>
            <person name="Vaneechoutte M."/>
            <person name="Dijkshoorn L."/>
            <person name="Fani R."/>
        </authorList>
    </citation>
    <scope>NUCLEOTIDE SEQUENCE [LARGE SCALE GENOMIC DNA]</scope>
    <source>
        <strain evidence="2 3">LUH13518</strain>
    </source>
</reference>
<dbReference type="AlphaFoldDB" id="A0A150HX74"/>
<dbReference type="InterPro" id="IPR008523">
    <property type="entry name" value="DUF805"/>
</dbReference>
<keyword evidence="1" id="KW-1133">Transmembrane helix</keyword>
<feature type="transmembrane region" description="Helical" evidence="1">
    <location>
        <begin position="105"/>
        <end position="126"/>
    </location>
</feature>
<evidence type="ECO:0000256" key="1">
    <source>
        <dbReference type="SAM" id="Phobius"/>
    </source>
</evidence>
<dbReference type="RefSeq" id="WP_061524302.1">
    <property type="nucleotide sequence ID" value="NZ_JRHX01000034.1"/>
</dbReference>
<sequence>MSDFTIAPQTQPSKDHPLSSRGRFNRLSYLGWHGLISIGFMLMFVLLVSIAGNVSINNVNMNEPMFSAFSGIATFAIIALWFAGFYFQIVFLIRRLHDLNKTGWLCLLLLVPLIQLFFTLYVLLAPGTPYRNDYGDVRPSKAWEKLLAWIMIILSIFILFSMSVFMYYFASPDIWDAPTQIIQNTTEYF</sequence>
<accession>A0A150HX74</accession>
<feature type="transmembrane region" description="Helical" evidence="1">
    <location>
        <begin position="72"/>
        <end position="93"/>
    </location>
</feature>
<dbReference type="GO" id="GO:0005886">
    <property type="term" value="C:plasma membrane"/>
    <property type="evidence" value="ECO:0007669"/>
    <property type="project" value="TreeGrafter"/>
</dbReference>
<feature type="transmembrane region" description="Helical" evidence="1">
    <location>
        <begin position="146"/>
        <end position="170"/>
    </location>
</feature>
<keyword evidence="1" id="KW-0472">Membrane</keyword>